<dbReference type="Pfam" id="PF04041">
    <property type="entry name" value="Glyco_hydro_130"/>
    <property type="match status" value="1"/>
</dbReference>
<dbReference type="EMBL" id="SMAD01000001">
    <property type="protein sequence ID" value="TCS89861.1"/>
    <property type="molecule type" value="Genomic_DNA"/>
</dbReference>
<gene>
    <name evidence="4" type="ORF">EDD80_10158</name>
</gene>
<accession>A0A4R3KWT7</accession>
<dbReference type="OrthoDB" id="9775877at2"/>
<dbReference type="GO" id="GO:0016787">
    <property type="term" value="F:hydrolase activity"/>
    <property type="evidence" value="ECO:0007669"/>
    <property type="project" value="UniProtKB-KW"/>
</dbReference>
<dbReference type="AlphaFoldDB" id="A0A4R3KWT7"/>
<dbReference type="SUPFAM" id="SSF75005">
    <property type="entry name" value="Arabinanase/levansucrase/invertase"/>
    <property type="match status" value="1"/>
</dbReference>
<keyword evidence="1" id="KW-0328">Glycosyltransferase</keyword>
<evidence type="ECO:0000313" key="4">
    <source>
        <dbReference type="EMBL" id="TCS89861.1"/>
    </source>
</evidence>
<name>A0A4R3KWT7_9SPHI</name>
<dbReference type="PANTHER" id="PTHR34106">
    <property type="entry name" value="GLYCOSIDASE"/>
    <property type="match status" value="1"/>
</dbReference>
<dbReference type="Gene3D" id="2.115.10.20">
    <property type="entry name" value="Glycosyl hydrolase domain, family 43"/>
    <property type="match status" value="1"/>
</dbReference>
<dbReference type="PIRSF" id="PIRSF016202">
    <property type="entry name" value="PH1107"/>
    <property type="match status" value="1"/>
</dbReference>
<keyword evidence="4" id="KW-0378">Hydrolase</keyword>
<evidence type="ECO:0000256" key="2">
    <source>
        <dbReference type="ARBA" id="ARBA00022679"/>
    </source>
</evidence>
<dbReference type="CDD" id="cd18614">
    <property type="entry name" value="GH130"/>
    <property type="match status" value="1"/>
</dbReference>
<dbReference type="PANTHER" id="PTHR34106:SF5">
    <property type="entry name" value="GLYCOSIDASE"/>
    <property type="match status" value="1"/>
</dbReference>
<keyword evidence="2" id="KW-0808">Transferase</keyword>
<evidence type="ECO:0000256" key="3">
    <source>
        <dbReference type="ARBA" id="ARBA00024356"/>
    </source>
</evidence>
<dbReference type="InterPro" id="IPR007184">
    <property type="entry name" value="Mannoside_phosphorylase"/>
</dbReference>
<reference evidence="4 5" key="1">
    <citation type="submission" date="2019-03" db="EMBL/GenBank/DDBJ databases">
        <title>Genomic Encyclopedia of Type Strains, Phase IV (KMG-IV): sequencing the most valuable type-strain genomes for metagenomic binning, comparative biology and taxonomic classification.</title>
        <authorList>
            <person name="Goeker M."/>
        </authorList>
    </citation>
    <scope>NUCLEOTIDE SEQUENCE [LARGE SCALE GENOMIC DNA]</scope>
    <source>
        <strain evidence="4 5">DSM 21100</strain>
    </source>
</reference>
<dbReference type="InterPro" id="IPR023296">
    <property type="entry name" value="Glyco_hydro_beta-prop_sf"/>
</dbReference>
<sequence length="361" mass="40415">MTKNNSPEIKKSGILLEKTQLGFENEGVFNPGSYQDGETIHLLYRAVSEGNYSTVGYCRLSDPLTIAERAETPVYRPSHPSEAHGVEDPRVVKIDGIYYMAYVAYDGINAAGSLAVSTDLKHFSRAGFLTPRITMHDFRELAEKYGAIPKGYYYNVMIPADPEQRKSRLLWDKDVIFFPRKINGRLAFLHRVFPGIQVVYCDTPEDLTDAFWEDYFGNFRSHIVLESKHSFERQYIGGGCVPVETPEGWLLIYHGVEQSRAGKVYHAAAALLDINDPTREIARLSVPLFSPEKEWEVTGCVNNVVFPTGTAQIGDQLYIYYGAGDSKIGVASLSLSGLMKALLKNKSIKSCQVSQDQQSIF</sequence>
<evidence type="ECO:0000256" key="1">
    <source>
        <dbReference type="ARBA" id="ARBA00022676"/>
    </source>
</evidence>
<evidence type="ECO:0000313" key="5">
    <source>
        <dbReference type="Proteomes" id="UP000295807"/>
    </source>
</evidence>
<proteinExistence type="inferred from homology"/>
<protein>
    <submittedName>
        <fullName evidence="4">Putative GH43/DUF377 family glycosyl hydrolase</fullName>
    </submittedName>
</protein>
<organism evidence="4 5">
    <name type="scientific">Anseongella ginsenosidimutans</name>
    <dbReference type="NCBI Taxonomy" id="496056"/>
    <lineage>
        <taxon>Bacteria</taxon>
        <taxon>Pseudomonadati</taxon>
        <taxon>Bacteroidota</taxon>
        <taxon>Sphingobacteriia</taxon>
        <taxon>Sphingobacteriales</taxon>
        <taxon>Sphingobacteriaceae</taxon>
        <taxon>Anseongella</taxon>
    </lineage>
</organism>
<dbReference type="RefSeq" id="WP_132127342.1">
    <property type="nucleotide sequence ID" value="NZ_CP042432.1"/>
</dbReference>
<keyword evidence="5" id="KW-1185">Reference proteome</keyword>
<comment type="caution">
    <text evidence="4">The sequence shown here is derived from an EMBL/GenBank/DDBJ whole genome shotgun (WGS) entry which is preliminary data.</text>
</comment>
<dbReference type="GO" id="GO:0016757">
    <property type="term" value="F:glycosyltransferase activity"/>
    <property type="evidence" value="ECO:0007669"/>
    <property type="project" value="UniProtKB-KW"/>
</dbReference>
<comment type="similarity">
    <text evidence="3">Belongs to the glycosyl hydrolase 130 family.</text>
</comment>
<dbReference type="Proteomes" id="UP000295807">
    <property type="component" value="Unassembled WGS sequence"/>
</dbReference>